<reference evidence="2 3" key="1">
    <citation type="submission" date="2023-07" db="EMBL/GenBank/DDBJ databases">
        <title>Genomic Encyclopedia of Type Strains, Phase IV (KMG-IV): sequencing the most valuable type-strain genomes for metagenomic binning, comparative biology and taxonomic classification.</title>
        <authorList>
            <person name="Goeker M."/>
        </authorList>
    </citation>
    <scope>NUCLEOTIDE SEQUENCE [LARGE SCALE GENOMIC DNA]</scope>
    <source>
        <strain evidence="2 3">DSM 15448</strain>
    </source>
</reference>
<keyword evidence="3" id="KW-1185">Reference proteome</keyword>
<protein>
    <recommendedName>
        <fullName evidence="4">YfhD-like protein</fullName>
    </recommendedName>
</protein>
<dbReference type="EMBL" id="JAUSUP010000008">
    <property type="protein sequence ID" value="MDQ0352481.1"/>
    <property type="molecule type" value="Genomic_DNA"/>
</dbReference>
<sequence>MQLSKPEPKGSLSEEEKSYADDIAKRVNGKRSGHVNEEDLSDEELFAKQVADIANAKQA</sequence>
<evidence type="ECO:0000313" key="2">
    <source>
        <dbReference type="EMBL" id="MDQ0352481.1"/>
    </source>
</evidence>
<feature type="region of interest" description="Disordered" evidence="1">
    <location>
        <begin position="1"/>
        <end position="40"/>
    </location>
</feature>
<name>A0ABU0DW31_9BACI</name>
<dbReference type="Proteomes" id="UP001236723">
    <property type="component" value="Unassembled WGS sequence"/>
</dbReference>
<organism evidence="2 3">
    <name type="scientific">Alkalibacillus filiformis</name>
    <dbReference type="NCBI Taxonomy" id="200990"/>
    <lineage>
        <taxon>Bacteria</taxon>
        <taxon>Bacillati</taxon>
        <taxon>Bacillota</taxon>
        <taxon>Bacilli</taxon>
        <taxon>Bacillales</taxon>
        <taxon>Bacillaceae</taxon>
        <taxon>Alkalibacillus</taxon>
    </lineage>
</organism>
<dbReference type="RefSeq" id="WP_307069089.1">
    <property type="nucleotide sequence ID" value="NZ_JAUSUP010000008.1"/>
</dbReference>
<gene>
    <name evidence="2" type="ORF">J2R98_002325</name>
</gene>
<comment type="caution">
    <text evidence="2">The sequence shown here is derived from an EMBL/GenBank/DDBJ whole genome shotgun (WGS) entry which is preliminary data.</text>
</comment>
<evidence type="ECO:0008006" key="4">
    <source>
        <dbReference type="Google" id="ProtNLM"/>
    </source>
</evidence>
<proteinExistence type="predicted"/>
<evidence type="ECO:0000313" key="3">
    <source>
        <dbReference type="Proteomes" id="UP001236723"/>
    </source>
</evidence>
<feature type="compositionally biased region" description="Basic and acidic residues" evidence="1">
    <location>
        <begin position="1"/>
        <end position="25"/>
    </location>
</feature>
<evidence type="ECO:0000256" key="1">
    <source>
        <dbReference type="SAM" id="MobiDB-lite"/>
    </source>
</evidence>
<accession>A0ABU0DW31</accession>